<evidence type="ECO:0000256" key="2">
    <source>
        <dbReference type="SAM" id="MobiDB-lite"/>
    </source>
</evidence>
<dbReference type="SUPFAM" id="SSF48403">
    <property type="entry name" value="Ankyrin repeat"/>
    <property type="match status" value="1"/>
</dbReference>
<gene>
    <name evidence="3" type="ORF">C1SCF055_LOCUS32527</name>
</gene>
<dbReference type="OrthoDB" id="532184at2759"/>
<organism evidence="3">
    <name type="scientific">Cladocopium goreaui</name>
    <dbReference type="NCBI Taxonomy" id="2562237"/>
    <lineage>
        <taxon>Eukaryota</taxon>
        <taxon>Sar</taxon>
        <taxon>Alveolata</taxon>
        <taxon>Dinophyceae</taxon>
        <taxon>Suessiales</taxon>
        <taxon>Symbiodiniaceae</taxon>
        <taxon>Cladocopium</taxon>
    </lineage>
</organism>
<evidence type="ECO:0000256" key="1">
    <source>
        <dbReference type="PROSITE-ProRule" id="PRU00023"/>
    </source>
</evidence>
<dbReference type="PANTHER" id="PTHR21228">
    <property type="entry name" value="FAST LEU-RICH DOMAIN-CONTAINING"/>
    <property type="match status" value="1"/>
</dbReference>
<dbReference type="Pfam" id="PF00023">
    <property type="entry name" value="Ank"/>
    <property type="match status" value="1"/>
</dbReference>
<dbReference type="GO" id="GO:0003723">
    <property type="term" value="F:RNA binding"/>
    <property type="evidence" value="ECO:0007669"/>
    <property type="project" value="TreeGrafter"/>
</dbReference>
<dbReference type="InterPro" id="IPR002110">
    <property type="entry name" value="Ankyrin_rpt"/>
</dbReference>
<reference evidence="4" key="2">
    <citation type="submission" date="2024-04" db="EMBL/GenBank/DDBJ databases">
        <authorList>
            <person name="Chen Y."/>
            <person name="Shah S."/>
            <person name="Dougan E. K."/>
            <person name="Thang M."/>
            <person name="Chan C."/>
        </authorList>
    </citation>
    <scope>NUCLEOTIDE SEQUENCE [LARGE SCALE GENOMIC DNA]</scope>
</reference>
<dbReference type="InterPro" id="IPR050870">
    <property type="entry name" value="FAST_kinase"/>
</dbReference>
<feature type="region of interest" description="Disordered" evidence="2">
    <location>
        <begin position="26"/>
        <end position="49"/>
    </location>
</feature>
<dbReference type="GO" id="GO:0000963">
    <property type="term" value="P:mitochondrial RNA processing"/>
    <property type="evidence" value="ECO:0007669"/>
    <property type="project" value="TreeGrafter"/>
</dbReference>
<evidence type="ECO:0000313" key="4">
    <source>
        <dbReference type="EMBL" id="CAL1160306.1"/>
    </source>
</evidence>
<keyword evidence="1" id="KW-0040">ANK repeat</keyword>
<dbReference type="GO" id="GO:0035770">
    <property type="term" value="C:ribonucleoprotein granule"/>
    <property type="evidence" value="ECO:0007669"/>
    <property type="project" value="TreeGrafter"/>
</dbReference>
<accession>A0A9P1DC15</accession>
<feature type="compositionally biased region" description="Polar residues" evidence="2">
    <location>
        <begin position="28"/>
        <end position="38"/>
    </location>
</feature>
<dbReference type="PROSITE" id="PS50297">
    <property type="entry name" value="ANK_REP_REGION"/>
    <property type="match status" value="1"/>
</dbReference>
<dbReference type="AlphaFoldDB" id="A0A9P1DC15"/>
<keyword evidence="5" id="KW-1185">Reference proteome</keyword>
<dbReference type="InterPro" id="IPR036770">
    <property type="entry name" value="Ankyrin_rpt-contain_sf"/>
</dbReference>
<reference evidence="3" key="1">
    <citation type="submission" date="2022-10" db="EMBL/GenBank/DDBJ databases">
        <authorList>
            <person name="Chen Y."/>
            <person name="Dougan E. K."/>
            <person name="Chan C."/>
            <person name="Rhodes N."/>
            <person name="Thang M."/>
        </authorList>
    </citation>
    <scope>NUCLEOTIDE SEQUENCE</scope>
</reference>
<evidence type="ECO:0000313" key="3">
    <source>
        <dbReference type="EMBL" id="CAI4006931.1"/>
    </source>
</evidence>
<dbReference type="EMBL" id="CAMXCT020003924">
    <property type="protein sequence ID" value="CAL1160306.1"/>
    <property type="molecule type" value="Genomic_DNA"/>
</dbReference>
<dbReference type="EMBL" id="CAMXCT030003924">
    <property type="protein sequence ID" value="CAL4794243.1"/>
    <property type="molecule type" value="Genomic_DNA"/>
</dbReference>
<evidence type="ECO:0000313" key="5">
    <source>
        <dbReference type="Proteomes" id="UP001152797"/>
    </source>
</evidence>
<dbReference type="PANTHER" id="PTHR21228:SF40">
    <property type="entry name" value="LD45607P"/>
    <property type="match status" value="1"/>
</dbReference>
<proteinExistence type="predicted"/>
<dbReference type="Proteomes" id="UP001152797">
    <property type="component" value="Unassembled WGS sequence"/>
</dbReference>
<dbReference type="GO" id="GO:0044528">
    <property type="term" value="P:regulation of mitochondrial mRNA stability"/>
    <property type="evidence" value="ECO:0007669"/>
    <property type="project" value="TreeGrafter"/>
</dbReference>
<dbReference type="PROSITE" id="PS50088">
    <property type="entry name" value="ANK_REPEAT"/>
    <property type="match status" value="1"/>
</dbReference>
<dbReference type="GO" id="GO:0005759">
    <property type="term" value="C:mitochondrial matrix"/>
    <property type="evidence" value="ECO:0007669"/>
    <property type="project" value="TreeGrafter"/>
</dbReference>
<protein>
    <submittedName>
        <fullName evidence="3">Uncharacterized protein</fullName>
    </submittedName>
</protein>
<feature type="repeat" description="ANK" evidence="1">
    <location>
        <begin position="148"/>
        <end position="180"/>
    </location>
</feature>
<sequence>MANDLSEDQVLAYLSKLSPEAAAALLSKANQEKNSSQLRNEDSEERPEDGENVAAFVMRTLAAGNIAGAKRFWRQADLSFLGEDGWSCLHWVVHAAGAALSKAKEQEPQVGCGCHCHSGASSARCPALALLREMLDHDDVAVDVRSSQGATSLMFAADAGDEEVCALLLHAGADPSATDADGDDAVAWAKARGHELSCLGRAAGTMDVALHIQQFLSCHGAYATGALGDQKIPARHAKKQVGSDNVVASVGCIYVVEAVEGRERHASLNRKDTTAEDVEAIVVPAALANSVAFPVMQLCKERGPAKPEENKIETATVSTCLPGGPLGLQEQPEGGPLFRDGGCTWSRKASRAQVLSSEQELRLNKTINRHTFARRTKDRCQSGDFVTSHRSPQQRGFAPVMKAIERSRSLLVMWDEHKDQKRKHNPVGFRHNVPALWLGLARRFLGTIWTVRDDALFSILAELAGPRLHELKPYEVTNLVWAFAKLSVRSAALFQSVAQMLQCRRRGEYKAQCLAAAAWSFAKSSAIPRSTQNQLFKSIGDEILPQVNSLKPQEVANVVWSFGQMKIKHQRLCEEIANFLSTPSGFSRFSTTQLTNILTAFAQVHFRHSGSISKICGVILRNSHSLTPEESSSLLWSLAELNVHDRTLLVQKILDMAAADITCFKYEELVVLNTAAKKLSPYHQSFFDVCEAALGTLDG</sequence>
<name>A0A9P1DC15_9DINO</name>
<dbReference type="EMBL" id="CAMXCT010003924">
    <property type="protein sequence ID" value="CAI4006931.1"/>
    <property type="molecule type" value="Genomic_DNA"/>
</dbReference>
<comment type="caution">
    <text evidence="3">The sequence shown here is derived from an EMBL/GenBank/DDBJ whole genome shotgun (WGS) entry which is preliminary data.</text>
</comment>
<dbReference type="Gene3D" id="1.25.40.20">
    <property type="entry name" value="Ankyrin repeat-containing domain"/>
    <property type="match status" value="1"/>
</dbReference>